<keyword evidence="3" id="KW-1185">Reference proteome</keyword>
<organism evidence="2 3">
    <name type="scientific">Marinactinospora rubrisoli</name>
    <dbReference type="NCBI Taxonomy" id="2715399"/>
    <lineage>
        <taxon>Bacteria</taxon>
        <taxon>Bacillati</taxon>
        <taxon>Actinomycetota</taxon>
        <taxon>Actinomycetes</taxon>
        <taxon>Streptosporangiales</taxon>
        <taxon>Nocardiopsidaceae</taxon>
        <taxon>Marinactinospora</taxon>
    </lineage>
</organism>
<reference evidence="3" key="1">
    <citation type="journal article" date="2019" name="Int. J. Syst. Evol. Microbiol.">
        <title>The Global Catalogue of Microorganisms (GCM) 10K type strain sequencing project: providing services to taxonomists for standard genome sequencing and annotation.</title>
        <authorList>
            <consortium name="The Broad Institute Genomics Platform"/>
            <consortium name="The Broad Institute Genome Sequencing Center for Infectious Disease"/>
            <person name="Wu L."/>
            <person name="Ma J."/>
        </authorList>
    </citation>
    <scope>NUCLEOTIDE SEQUENCE [LARGE SCALE GENOMIC DNA]</scope>
    <source>
        <strain evidence="3">CGMCC 4.7382</strain>
    </source>
</reference>
<protein>
    <submittedName>
        <fullName evidence="2">Uncharacterized protein</fullName>
    </submittedName>
</protein>
<evidence type="ECO:0000256" key="1">
    <source>
        <dbReference type="SAM" id="MobiDB-lite"/>
    </source>
</evidence>
<dbReference type="EMBL" id="JBHTBH010000004">
    <property type="protein sequence ID" value="MFC7328236.1"/>
    <property type="molecule type" value="Genomic_DNA"/>
</dbReference>
<evidence type="ECO:0000313" key="2">
    <source>
        <dbReference type="EMBL" id="MFC7328236.1"/>
    </source>
</evidence>
<sequence length="99" mass="10883">MATEEPAPITSKEEEERRRAELAAEMANDPIDQAAFTAQQNSADAQRRSGLLDRPVPSTEGRTRHDLPLGRTNISREPTTRGHQRAGLNGRNAPRGGLR</sequence>
<gene>
    <name evidence="2" type="ORF">ACFQRF_10830</name>
</gene>
<proteinExistence type="predicted"/>
<dbReference type="Proteomes" id="UP001596540">
    <property type="component" value="Unassembled WGS sequence"/>
</dbReference>
<feature type="region of interest" description="Disordered" evidence="1">
    <location>
        <begin position="1"/>
        <end position="99"/>
    </location>
</feature>
<evidence type="ECO:0000313" key="3">
    <source>
        <dbReference type="Proteomes" id="UP001596540"/>
    </source>
</evidence>
<name>A0ABW2KG57_9ACTN</name>
<comment type="caution">
    <text evidence="2">The sequence shown here is derived from an EMBL/GenBank/DDBJ whole genome shotgun (WGS) entry which is preliminary data.</text>
</comment>
<feature type="compositionally biased region" description="Basic and acidic residues" evidence="1">
    <location>
        <begin position="11"/>
        <end position="22"/>
    </location>
</feature>
<accession>A0ABW2KG57</accession>
<dbReference type="RefSeq" id="WP_379870884.1">
    <property type="nucleotide sequence ID" value="NZ_JBHTBH010000004.1"/>
</dbReference>